<evidence type="ECO:0000313" key="2">
    <source>
        <dbReference type="EMBL" id="CAA9369809.1"/>
    </source>
</evidence>
<gene>
    <name evidence="2" type="ORF">AVDCRST_MAG68-5401</name>
</gene>
<dbReference type="CDD" id="cd07432">
    <property type="entry name" value="PHP_HisPPase"/>
    <property type="match status" value="1"/>
</dbReference>
<protein>
    <recommendedName>
        <fullName evidence="1">Polymerase/histidinol phosphatase N-terminal domain-containing protein</fullName>
    </recommendedName>
</protein>
<feature type="domain" description="Polymerase/histidinol phosphatase N-terminal" evidence="1">
    <location>
        <begin position="1"/>
        <end position="62"/>
    </location>
</feature>
<dbReference type="Gene3D" id="3.20.20.140">
    <property type="entry name" value="Metal-dependent hydrolases"/>
    <property type="match status" value="1"/>
</dbReference>
<dbReference type="PANTHER" id="PTHR42924:SF3">
    <property type="entry name" value="POLYMERASE_HISTIDINOL PHOSPHATASE N-TERMINAL DOMAIN-CONTAINING PROTEIN"/>
    <property type="match status" value="1"/>
</dbReference>
<dbReference type="PANTHER" id="PTHR42924">
    <property type="entry name" value="EXONUCLEASE"/>
    <property type="match status" value="1"/>
</dbReference>
<dbReference type="GO" id="GO:0004534">
    <property type="term" value="F:5'-3' RNA exonuclease activity"/>
    <property type="evidence" value="ECO:0007669"/>
    <property type="project" value="TreeGrafter"/>
</dbReference>
<reference evidence="2" key="1">
    <citation type="submission" date="2020-02" db="EMBL/GenBank/DDBJ databases">
        <authorList>
            <person name="Meier V. D."/>
        </authorList>
    </citation>
    <scope>NUCLEOTIDE SEQUENCE</scope>
    <source>
        <strain evidence="2">AVDCRST_MAG68</strain>
    </source>
</reference>
<dbReference type="InterPro" id="IPR016195">
    <property type="entry name" value="Pol/histidinol_Pase-like"/>
</dbReference>
<name>A0A6J4MYJ4_9BACT</name>
<evidence type="ECO:0000259" key="1">
    <source>
        <dbReference type="SMART" id="SM00481"/>
    </source>
</evidence>
<dbReference type="AlphaFoldDB" id="A0A6J4MYJ4"/>
<accession>A0A6J4MYJ4</accession>
<organism evidence="2">
    <name type="scientific">uncultured Gemmatimonadota bacterium</name>
    <dbReference type="NCBI Taxonomy" id="203437"/>
    <lineage>
        <taxon>Bacteria</taxon>
        <taxon>Pseudomonadati</taxon>
        <taxon>Gemmatimonadota</taxon>
        <taxon>environmental samples</taxon>
    </lineage>
</organism>
<dbReference type="Pfam" id="PF13263">
    <property type="entry name" value="PHP_C"/>
    <property type="match status" value="1"/>
</dbReference>
<dbReference type="SMART" id="SM00481">
    <property type="entry name" value="POLIIIAc"/>
    <property type="match status" value="1"/>
</dbReference>
<dbReference type="GO" id="GO:0035312">
    <property type="term" value="F:5'-3' DNA exonuclease activity"/>
    <property type="evidence" value="ECO:0007669"/>
    <property type="project" value="TreeGrafter"/>
</dbReference>
<sequence length="213" mass="23105">MHVHTRHSPDSLNSPEGILAAMDARGIGRVVIADHDRLEGALRLRDRAPERILVGEEVKTREGPDVIGIFLAEEIPRGTPIRETCERIRAQGGIVYIPHPFDTRRNGAGDLLDELAELVDVVEAHNARTFRRELNERGEAWAIGAGKRLGAGSDAHTLAEIGAAYVEVPPFQPTRDGFLAALDAGRVAGRGTSSRVVTLGSSFARARKMILPD</sequence>
<dbReference type="EMBL" id="CADCTW010000240">
    <property type="protein sequence ID" value="CAA9369809.1"/>
    <property type="molecule type" value="Genomic_DNA"/>
</dbReference>
<proteinExistence type="predicted"/>
<dbReference type="SUPFAM" id="SSF89550">
    <property type="entry name" value="PHP domain-like"/>
    <property type="match status" value="1"/>
</dbReference>
<dbReference type="InterPro" id="IPR052018">
    <property type="entry name" value="PHP_domain"/>
</dbReference>
<dbReference type="InterPro" id="IPR003141">
    <property type="entry name" value="Pol/His_phosphatase_N"/>
</dbReference>